<protein>
    <submittedName>
        <fullName evidence="4">Alkylation response protein AidB-like acyl-CoA dehydrogenase</fullName>
    </submittedName>
</protein>
<dbReference type="SUPFAM" id="SSF47203">
    <property type="entry name" value="Acyl-CoA dehydrogenase C-terminal domain-like"/>
    <property type="match status" value="1"/>
</dbReference>
<dbReference type="GO" id="GO:0050660">
    <property type="term" value="F:flavin adenine dinucleotide binding"/>
    <property type="evidence" value="ECO:0007669"/>
    <property type="project" value="InterPro"/>
</dbReference>
<dbReference type="Gene3D" id="2.40.110.10">
    <property type="entry name" value="Butyryl-CoA Dehydrogenase, subunit A, domain 2"/>
    <property type="match status" value="1"/>
</dbReference>
<feature type="domain" description="Acyl-CoA dehydrogenase/oxidase N-terminal" evidence="2">
    <location>
        <begin position="28"/>
        <end position="100"/>
    </location>
</feature>
<evidence type="ECO:0000256" key="1">
    <source>
        <dbReference type="ARBA" id="ARBA00023002"/>
    </source>
</evidence>
<dbReference type="GO" id="GO:0003995">
    <property type="term" value="F:acyl-CoA dehydrogenase activity"/>
    <property type="evidence" value="ECO:0007669"/>
    <property type="project" value="TreeGrafter"/>
</dbReference>
<dbReference type="InterPro" id="IPR036250">
    <property type="entry name" value="AcylCo_DH-like_C"/>
</dbReference>
<dbReference type="RefSeq" id="WP_184920539.1">
    <property type="nucleotide sequence ID" value="NZ_JACHMO010000001.1"/>
</dbReference>
<comment type="caution">
    <text evidence="4">The sequence shown here is derived from an EMBL/GenBank/DDBJ whole genome shotgun (WGS) entry which is preliminary data.</text>
</comment>
<evidence type="ECO:0000259" key="3">
    <source>
        <dbReference type="Pfam" id="PF08028"/>
    </source>
</evidence>
<evidence type="ECO:0000259" key="2">
    <source>
        <dbReference type="Pfam" id="PF02771"/>
    </source>
</evidence>
<dbReference type="InterPro" id="IPR013107">
    <property type="entry name" value="Acyl-CoA_DH_C"/>
</dbReference>
<proteinExistence type="predicted"/>
<dbReference type="InterPro" id="IPR009100">
    <property type="entry name" value="AcylCoA_DH/oxidase_NM_dom_sf"/>
</dbReference>
<sequence>MTMTEPTRTDTPMTGAQILANAKALAPALRARAAEIEANRSLPADVVQMLRDAGVFRIGFSRAWGGPEMTSMEQTEVIEALSYGDASVGWCAKLGSDIGLHANFLDQDEARRMFPSIDMHSAGVLPVTGHAERVPGGYRLTGRWSFGSGSTHADWVASGAMVFENGEPYASPDGSNPHESRLFVVPGEQVESIDNWHTLGLCGSGSSDYTITDVFVPENHTLTFDNPKVPNGPLVQPDVIQRSMCGVPLGTARAALDYVRGLAIERVDMLKGSPWRMSGLAWKDNEHIQITLAECEADYSTTRAGVYRALERQWEVTADGIGTLDDLTPDERVAPALTGWQAFQMAKRVVMRLCDLLGTAAIRSGDPMNRWLRDTTTMAMHPTARDRVTQTVGAHLVGARPSMRFMLGIVDKPKTESDPDSGQADG</sequence>
<organism evidence="4 5">
    <name type="scientific">Saccharothrix ecbatanensis</name>
    <dbReference type="NCBI Taxonomy" id="1105145"/>
    <lineage>
        <taxon>Bacteria</taxon>
        <taxon>Bacillati</taxon>
        <taxon>Actinomycetota</taxon>
        <taxon>Actinomycetes</taxon>
        <taxon>Pseudonocardiales</taxon>
        <taxon>Pseudonocardiaceae</taxon>
        <taxon>Saccharothrix</taxon>
    </lineage>
</organism>
<dbReference type="Gene3D" id="1.20.140.10">
    <property type="entry name" value="Butyryl-CoA Dehydrogenase, subunit A, domain 3"/>
    <property type="match status" value="1"/>
</dbReference>
<keyword evidence="1" id="KW-0560">Oxidoreductase</keyword>
<dbReference type="AlphaFoldDB" id="A0A7W9HJ70"/>
<dbReference type="InterPro" id="IPR037069">
    <property type="entry name" value="AcylCoA_DH/ox_N_sf"/>
</dbReference>
<dbReference type="InterPro" id="IPR046373">
    <property type="entry name" value="Acyl-CoA_Oxase/DH_mid-dom_sf"/>
</dbReference>
<keyword evidence="5" id="KW-1185">Reference proteome</keyword>
<reference evidence="4 5" key="1">
    <citation type="submission" date="2020-08" db="EMBL/GenBank/DDBJ databases">
        <title>Sequencing the genomes of 1000 actinobacteria strains.</title>
        <authorList>
            <person name="Klenk H.-P."/>
        </authorList>
    </citation>
    <scope>NUCLEOTIDE SEQUENCE [LARGE SCALE GENOMIC DNA]</scope>
    <source>
        <strain evidence="4 5">DSM 45486</strain>
    </source>
</reference>
<dbReference type="Pfam" id="PF08028">
    <property type="entry name" value="Acyl-CoA_dh_2"/>
    <property type="match status" value="1"/>
</dbReference>
<evidence type="ECO:0000313" key="4">
    <source>
        <dbReference type="EMBL" id="MBB5803268.1"/>
    </source>
</evidence>
<dbReference type="EMBL" id="JACHMO010000001">
    <property type="protein sequence ID" value="MBB5803268.1"/>
    <property type="molecule type" value="Genomic_DNA"/>
</dbReference>
<dbReference type="InterPro" id="IPR013786">
    <property type="entry name" value="AcylCoA_DH/ox_N"/>
</dbReference>
<name>A0A7W9HJ70_9PSEU</name>
<accession>A0A7W9HJ70</accession>
<dbReference type="PANTHER" id="PTHR43884">
    <property type="entry name" value="ACYL-COA DEHYDROGENASE"/>
    <property type="match status" value="1"/>
</dbReference>
<dbReference type="PANTHER" id="PTHR43884:SF25">
    <property type="entry name" value="ACYL-COA DEHYDROGENASE YDBM-RELATED"/>
    <property type="match status" value="1"/>
</dbReference>
<gene>
    <name evidence="4" type="ORF">F4560_003036</name>
</gene>
<dbReference type="SUPFAM" id="SSF56645">
    <property type="entry name" value="Acyl-CoA dehydrogenase NM domain-like"/>
    <property type="match status" value="1"/>
</dbReference>
<dbReference type="Gene3D" id="1.10.540.10">
    <property type="entry name" value="Acyl-CoA dehydrogenase/oxidase, N-terminal domain"/>
    <property type="match status" value="1"/>
</dbReference>
<dbReference type="Proteomes" id="UP000552097">
    <property type="component" value="Unassembled WGS sequence"/>
</dbReference>
<dbReference type="Pfam" id="PF02771">
    <property type="entry name" value="Acyl-CoA_dh_N"/>
    <property type="match status" value="1"/>
</dbReference>
<dbReference type="PIRSF" id="PIRSF016578">
    <property type="entry name" value="HsaA"/>
    <property type="match status" value="1"/>
</dbReference>
<evidence type="ECO:0000313" key="5">
    <source>
        <dbReference type="Proteomes" id="UP000552097"/>
    </source>
</evidence>
<feature type="domain" description="Acyl-CoA dehydrogenase C-terminal" evidence="3">
    <location>
        <begin position="245"/>
        <end position="382"/>
    </location>
</feature>